<protein>
    <submittedName>
        <fullName evidence="3">Proline dehydrogenase</fullName>
    </submittedName>
</protein>
<dbReference type="InterPro" id="IPR015659">
    <property type="entry name" value="Proline_oxidase"/>
</dbReference>
<dbReference type="PANTHER" id="PTHR13914">
    <property type="entry name" value="PROLINE OXIDASE"/>
    <property type="match status" value="1"/>
</dbReference>
<dbReference type="EMBL" id="BMLV01000006">
    <property type="protein sequence ID" value="GGP05971.1"/>
    <property type="molecule type" value="Genomic_DNA"/>
</dbReference>
<sequence>MIKFGHQIFYMSIFNDTKIAFADRSTAQLEKAKWMFTAIQYPSLTNIGIGALNFTIKNNFPLVEDIVKNTLFEQFCGGETREQSMKVVDKMFNHHIGSIFDYAIEGKEEEEAFDITCKEIKENINFAVGNPAIPFVVFKPTGFGRLDLYTEVTAGKELTNSEKEEWQRVRTRYEEVCQLAFEKKVILMIDAEETWMQGAVDDLVNEMMERYNQEKAYIWNTIQMYRTGRIEYLKADLERAKSKNYFLGYKFVRGAYMEKERERAAEMNYPDPIQPTKEATDDNYNAAVDFVIENLDRVSAFFGTHNEKSTELALDKMKALGLAHDDERLHFGQLYGMSDNITYYLGENKYNASKYLPYGPVKDVVPYLTRRAQENTSVAGQTGRELSLLKKELKRRKGN</sequence>
<dbReference type="Proteomes" id="UP000620064">
    <property type="component" value="Unassembled WGS sequence"/>
</dbReference>
<gene>
    <name evidence="3" type="primary">putA</name>
    <name evidence="3" type="ORF">GCM10010992_24330</name>
</gene>
<name>A0ABQ2NMJ5_9FLAO</name>
<dbReference type="InterPro" id="IPR029041">
    <property type="entry name" value="FAD-linked_oxidoreductase-like"/>
</dbReference>
<reference evidence="4" key="1">
    <citation type="journal article" date="2019" name="Int. J. Syst. Evol. Microbiol.">
        <title>The Global Catalogue of Microorganisms (GCM) 10K type strain sequencing project: providing services to taxonomists for standard genome sequencing and annotation.</title>
        <authorList>
            <consortium name="The Broad Institute Genomics Platform"/>
            <consortium name="The Broad Institute Genome Sequencing Center for Infectious Disease"/>
            <person name="Wu L."/>
            <person name="Ma J."/>
        </authorList>
    </citation>
    <scope>NUCLEOTIDE SEQUENCE [LARGE SCALE GENOMIC DNA]</scope>
    <source>
        <strain evidence="4">CGMCC 1.7656</strain>
    </source>
</reference>
<dbReference type="InterPro" id="IPR002872">
    <property type="entry name" value="Proline_DH_dom"/>
</dbReference>
<keyword evidence="4" id="KW-1185">Reference proteome</keyword>
<proteinExistence type="predicted"/>
<accession>A0ABQ2NMJ5</accession>
<evidence type="ECO:0000256" key="1">
    <source>
        <dbReference type="ARBA" id="ARBA00023002"/>
    </source>
</evidence>
<evidence type="ECO:0000313" key="3">
    <source>
        <dbReference type="EMBL" id="GGP05971.1"/>
    </source>
</evidence>
<evidence type="ECO:0000259" key="2">
    <source>
        <dbReference type="Pfam" id="PF01619"/>
    </source>
</evidence>
<evidence type="ECO:0000313" key="4">
    <source>
        <dbReference type="Proteomes" id="UP000620064"/>
    </source>
</evidence>
<comment type="caution">
    <text evidence="3">The sequence shown here is derived from an EMBL/GenBank/DDBJ whole genome shotgun (WGS) entry which is preliminary data.</text>
</comment>
<dbReference type="Gene3D" id="3.20.20.220">
    <property type="match status" value="1"/>
</dbReference>
<dbReference type="SUPFAM" id="SSF51730">
    <property type="entry name" value="FAD-linked oxidoreductase"/>
    <property type="match status" value="1"/>
</dbReference>
<keyword evidence="1" id="KW-0560">Oxidoreductase</keyword>
<dbReference type="PANTHER" id="PTHR13914:SF0">
    <property type="entry name" value="PROLINE DEHYDROGENASE 1, MITOCHONDRIAL"/>
    <property type="match status" value="1"/>
</dbReference>
<feature type="domain" description="Proline dehydrogenase" evidence="2">
    <location>
        <begin position="86"/>
        <end position="382"/>
    </location>
</feature>
<dbReference type="Pfam" id="PF01619">
    <property type="entry name" value="Pro_dh"/>
    <property type="match status" value="1"/>
</dbReference>
<organism evidence="3 4">
    <name type="scientific">Cloacibacterium rupense</name>
    <dbReference type="NCBI Taxonomy" id="517423"/>
    <lineage>
        <taxon>Bacteria</taxon>
        <taxon>Pseudomonadati</taxon>
        <taxon>Bacteroidota</taxon>
        <taxon>Flavobacteriia</taxon>
        <taxon>Flavobacteriales</taxon>
        <taxon>Weeksellaceae</taxon>
    </lineage>
</organism>